<keyword evidence="3 6" id="KW-1133">Transmembrane helix</keyword>
<dbReference type="GeneID" id="20668768"/>
<organism evidence="7 8">
    <name type="scientific">Heterobasidion irregulare (strain TC 32-1)</name>
    <dbReference type="NCBI Taxonomy" id="747525"/>
    <lineage>
        <taxon>Eukaryota</taxon>
        <taxon>Fungi</taxon>
        <taxon>Dikarya</taxon>
        <taxon>Basidiomycota</taxon>
        <taxon>Agaricomycotina</taxon>
        <taxon>Agaricomycetes</taxon>
        <taxon>Russulales</taxon>
        <taxon>Bondarzewiaceae</taxon>
        <taxon>Heterobasidion</taxon>
        <taxon>Heterobasidion annosum species complex</taxon>
    </lineage>
</organism>
<keyword evidence="2 6" id="KW-0812">Transmembrane</keyword>
<evidence type="ECO:0000256" key="3">
    <source>
        <dbReference type="ARBA" id="ARBA00022989"/>
    </source>
</evidence>
<dbReference type="KEGG" id="hir:HETIRDRAFT_237093"/>
<feature type="transmembrane region" description="Helical" evidence="6">
    <location>
        <begin position="148"/>
        <end position="171"/>
    </location>
</feature>
<protein>
    <recommendedName>
        <fullName evidence="9">DUF300-domain-containing protein</fullName>
    </recommendedName>
</protein>
<dbReference type="eggNOG" id="KOG2641">
    <property type="taxonomic scope" value="Eukaryota"/>
</dbReference>
<accession>W4JN82</accession>
<evidence type="ECO:0000313" key="7">
    <source>
        <dbReference type="EMBL" id="ETW74998.1"/>
    </source>
</evidence>
<name>W4JN82_HETIT</name>
<dbReference type="Proteomes" id="UP000030671">
    <property type="component" value="Unassembled WGS sequence"/>
</dbReference>
<feature type="transmembrane region" description="Helical" evidence="6">
    <location>
        <begin position="39"/>
        <end position="60"/>
    </location>
</feature>
<evidence type="ECO:0000256" key="5">
    <source>
        <dbReference type="SAM" id="MobiDB-lite"/>
    </source>
</evidence>
<feature type="transmembrane region" description="Helical" evidence="6">
    <location>
        <begin position="6"/>
        <end position="27"/>
    </location>
</feature>
<dbReference type="PANTHER" id="PTHR23423">
    <property type="entry name" value="ORGANIC SOLUTE TRANSPORTER-RELATED"/>
    <property type="match status" value="1"/>
</dbReference>
<comment type="subcellular location">
    <subcellularLocation>
        <location evidence="1">Membrane</location>
        <topology evidence="1">Multi-pass membrane protein</topology>
    </subcellularLocation>
</comment>
<evidence type="ECO:0008006" key="9">
    <source>
        <dbReference type="Google" id="ProtNLM"/>
    </source>
</evidence>
<dbReference type="InterPro" id="IPR005178">
    <property type="entry name" value="Ostalpha/TMEM184C"/>
</dbReference>
<dbReference type="InParanoid" id="W4JN82"/>
<dbReference type="GO" id="GO:0016020">
    <property type="term" value="C:membrane"/>
    <property type="evidence" value="ECO:0007669"/>
    <property type="project" value="UniProtKB-SubCell"/>
</dbReference>
<feature type="transmembrane region" description="Helical" evidence="6">
    <location>
        <begin position="72"/>
        <end position="91"/>
    </location>
</feature>
<dbReference type="AlphaFoldDB" id="W4JN82"/>
<reference evidence="7 8" key="1">
    <citation type="journal article" date="2012" name="New Phytol.">
        <title>Insight into trade-off between wood decay and parasitism from the genome of a fungal forest pathogen.</title>
        <authorList>
            <person name="Olson A."/>
            <person name="Aerts A."/>
            <person name="Asiegbu F."/>
            <person name="Belbahri L."/>
            <person name="Bouzid O."/>
            <person name="Broberg A."/>
            <person name="Canback B."/>
            <person name="Coutinho P.M."/>
            <person name="Cullen D."/>
            <person name="Dalman K."/>
            <person name="Deflorio G."/>
            <person name="van Diepen L.T."/>
            <person name="Dunand C."/>
            <person name="Duplessis S."/>
            <person name="Durling M."/>
            <person name="Gonthier P."/>
            <person name="Grimwood J."/>
            <person name="Fossdal C.G."/>
            <person name="Hansson D."/>
            <person name="Henrissat B."/>
            <person name="Hietala A."/>
            <person name="Himmelstrand K."/>
            <person name="Hoffmeister D."/>
            <person name="Hogberg N."/>
            <person name="James T.Y."/>
            <person name="Karlsson M."/>
            <person name="Kohler A."/>
            <person name="Kues U."/>
            <person name="Lee Y.H."/>
            <person name="Lin Y.C."/>
            <person name="Lind M."/>
            <person name="Lindquist E."/>
            <person name="Lombard V."/>
            <person name="Lucas S."/>
            <person name="Lunden K."/>
            <person name="Morin E."/>
            <person name="Murat C."/>
            <person name="Park J."/>
            <person name="Raffaello T."/>
            <person name="Rouze P."/>
            <person name="Salamov A."/>
            <person name="Schmutz J."/>
            <person name="Solheim H."/>
            <person name="Stahlberg J."/>
            <person name="Velez H."/>
            <person name="de Vries R.P."/>
            <person name="Wiebenga A."/>
            <person name="Woodward S."/>
            <person name="Yakovlev I."/>
            <person name="Garbelotto M."/>
            <person name="Martin F."/>
            <person name="Grigoriev I.V."/>
            <person name="Stenlid J."/>
        </authorList>
    </citation>
    <scope>NUCLEOTIDE SEQUENCE [LARGE SCALE GENOMIC DNA]</scope>
    <source>
        <strain evidence="7 8">TC 32-1</strain>
    </source>
</reference>
<dbReference type="OrthoDB" id="5348404at2759"/>
<dbReference type="Pfam" id="PF03619">
    <property type="entry name" value="Solute_trans_a"/>
    <property type="match status" value="1"/>
</dbReference>
<evidence type="ECO:0000256" key="6">
    <source>
        <dbReference type="SAM" id="Phobius"/>
    </source>
</evidence>
<feature type="non-terminal residue" evidence="7">
    <location>
        <position position="473"/>
    </location>
</feature>
<dbReference type="HOGENOM" id="CLU_034016_0_0_1"/>
<evidence type="ECO:0000313" key="8">
    <source>
        <dbReference type="Proteomes" id="UP000030671"/>
    </source>
</evidence>
<proteinExistence type="predicted"/>
<feature type="region of interest" description="Disordered" evidence="5">
    <location>
        <begin position="407"/>
        <end position="473"/>
    </location>
</feature>
<evidence type="ECO:0000256" key="4">
    <source>
        <dbReference type="ARBA" id="ARBA00023136"/>
    </source>
</evidence>
<feature type="non-terminal residue" evidence="7">
    <location>
        <position position="1"/>
    </location>
</feature>
<dbReference type="RefSeq" id="XP_009553450.1">
    <property type="nucleotide sequence ID" value="XM_009555155.1"/>
</dbReference>
<keyword evidence="4 6" id="KW-0472">Membrane</keyword>
<dbReference type="EMBL" id="KI925467">
    <property type="protein sequence ID" value="ETW74998.1"/>
    <property type="molecule type" value="Genomic_DNA"/>
</dbReference>
<evidence type="ECO:0000256" key="1">
    <source>
        <dbReference type="ARBA" id="ARBA00004141"/>
    </source>
</evidence>
<keyword evidence="8" id="KW-1185">Reference proteome</keyword>
<dbReference type="STRING" id="747525.W4JN82"/>
<feature type="compositionally biased region" description="Basic residues" evidence="5">
    <location>
        <begin position="463"/>
        <end position="473"/>
    </location>
</feature>
<gene>
    <name evidence="7" type="ORF">HETIRDRAFT_237093</name>
</gene>
<feature type="transmembrane region" description="Helical" evidence="6">
    <location>
        <begin position="183"/>
        <end position="205"/>
    </location>
</feature>
<sequence>HHVGWIICGFFTIVSSITSFWLINKHLQWYTNKHEQRHIVRILFMVPIYAVISLASYLFWDNSTPLLLIRDCYESVVLTAFFYLLLTYLSPNIEEQKDIFRKEGLSREHDMELMARGEKPGKWAFPLFFVRWKPQDGLYFLQLMKWGVLQYCVIRPTTTLAAVVLNYAGLYCEESWSPAWGHVYISALISASVSIAMYCLLQLYFCVSKQLSPQRPVLKLFAVKAVVFLTFWQASALSLLSMIGVVKDTPYMTAEDINIGWGALLETLEMMIFAFVHIRAFSYMPYRSDTEQTPRLRALRHAMDFRETFRELTNGCVYIWHRMRGIETDTRARREAVLEGAFGQSRTQVWRARDKEKDTIGVEVDVEVDRLVMVEGERQWLGIGDNYGYGLMRRERSDGLEEQIDKELSKRGYAKPGHRSQEDPGDPGEGHARGRRSWWRSVYDRVSQSGPDHDNTRFTPIPKRNRSRLQRIS</sequence>
<evidence type="ECO:0000256" key="2">
    <source>
        <dbReference type="ARBA" id="ARBA00022692"/>
    </source>
</evidence>
<dbReference type="SMART" id="SM01417">
    <property type="entry name" value="Solute_trans_a"/>
    <property type="match status" value="1"/>
</dbReference>
<feature type="transmembrane region" description="Helical" evidence="6">
    <location>
        <begin position="217"/>
        <end position="239"/>
    </location>
</feature>
<feature type="transmembrane region" description="Helical" evidence="6">
    <location>
        <begin position="259"/>
        <end position="278"/>
    </location>
</feature>